<sequence>MGLPTRATRLSLLLWWFLPLGRPAPLFVPLIPPPPPLPLCFCSPATRTACASSSTTGGSAQPRRSCCWPPAWVTPLPSRRWLARAWTPTCRTPKALPPSCAPRRAATWTPSPPSLPRRRPWTWLPSTRGAMTRLFTWGASGRPSRRRSRQLRRCWEGRGGTSRGWRCGGASRPCGGGGNAREERSGQRRGARGVTRLGALLGGGCSPGCRRAHRRGANARAGPAVRGRPPTLLSVRSVWSWASAAAVQCRRLNSLATALHHPPSLVGSSHMRQQ</sequence>
<gene>
    <name evidence="1" type="ORF">I4F81_003246</name>
</gene>
<keyword evidence="2" id="KW-1185">Reference proteome</keyword>
<dbReference type="EMBL" id="CM020618">
    <property type="protein sequence ID" value="KAK1860658.1"/>
    <property type="molecule type" value="Genomic_DNA"/>
</dbReference>
<accession>A0ACC3BSW9</accession>
<proteinExistence type="predicted"/>
<evidence type="ECO:0000313" key="2">
    <source>
        <dbReference type="Proteomes" id="UP000798662"/>
    </source>
</evidence>
<organism evidence="1 2">
    <name type="scientific">Pyropia yezoensis</name>
    <name type="common">Susabi-nori</name>
    <name type="synonym">Porphyra yezoensis</name>
    <dbReference type="NCBI Taxonomy" id="2788"/>
    <lineage>
        <taxon>Eukaryota</taxon>
        <taxon>Rhodophyta</taxon>
        <taxon>Bangiophyceae</taxon>
        <taxon>Bangiales</taxon>
        <taxon>Bangiaceae</taxon>
        <taxon>Pyropia</taxon>
    </lineage>
</organism>
<comment type="caution">
    <text evidence="1">The sequence shown here is derived from an EMBL/GenBank/DDBJ whole genome shotgun (WGS) entry which is preliminary data.</text>
</comment>
<evidence type="ECO:0000313" key="1">
    <source>
        <dbReference type="EMBL" id="KAK1860658.1"/>
    </source>
</evidence>
<name>A0ACC3BSW9_PYRYE</name>
<reference evidence="1" key="1">
    <citation type="submission" date="2019-11" db="EMBL/GenBank/DDBJ databases">
        <title>Nori genome reveals adaptations in red seaweeds to the harsh intertidal environment.</title>
        <authorList>
            <person name="Wang D."/>
            <person name="Mao Y."/>
        </authorList>
    </citation>
    <scope>NUCLEOTIDE SEQUENCE</scope>
    <source>
        <tissue evidence="1">Gametophyte</tissue>
    </source>
</reference>
<protein>
    <submittedName>
        <fullName evidence="1">Uncharacterized protein</fullName>
    </submittedName>
</protein>
<dbReference type="Proteomes" id="UP000798662">
    <property type="component" value="Chromosome 1"/>
</dbReference>